<keyword evidence="3" id="KW-1185">Reference proteome</keyword>
<sequence>MRRWHRSGGSFFGHALENLGRVEPEVVELGAEGSRLGQLVRAVPLRGDQLTPHFFGRQPGIQAQGAEPRVRLALAGDEVPDVGQQVGQSVLGTVPASRRERVAGHDARVQFPHALADGDPVPPERLFGSALTAGTQRTHHPGHEQPSLRPAQIVRRLDQRGRECLAERNHSDLLRVPPRRSSYDTRLGIVIFCRVPNPRTRYRDAVKVIVVCDNRNTHTIGAFYEAFDPETARALVRRSEFRHTPKHGSWLNVAECELGAMTRQCVQGRRFATIEELRVETAAWQDYTNDKQRSVDWQFRTDDARNRLKSLYPKIKT</sequence>
<dbReference type="Pfam" id="PF13358">
    <property type="entry name" value="DDE_3"/>
    <property type="match status" value="1"/>
</dbReference>
<evidence type="ECO:0000259" key="1">
    <source>
        <dbReference type="Pfam" id="PF13358"/>
    </source>
</evidence>
<accession>A0A2Z3HEX9</accession>
<reference evidence="2 3" key="1">
    <citation type="submission" date="2018-01" db="EMBL/GenBank/DDBJ databases">
        <title>G. obscuriglobus.</title>
        <authorList>
            <person name="Franke J."/>
            <person name="Blomberg W."/>
            <person name="Selmecki A."/>
        </authorList>
    </citation>
    <scope>NUCLEOTIDE SEQUENCE [LARGE SCALE GENOMIC DNA]</scope>
    <source>
        <strain evidence="2 3">DSM 5831</strain>
    </source>
</reference>
<dbReference type="EMBL" id="CP025958">
    <property type="protein sequence ID" value="AWM42077.1"/>
    <property type="molecule type" value="Genomic_DNA"/>
</dbReference>
<name>A0A2Z3HEX9_9BACT</name>
<dbReference type="OrthoDB" id="269226at2"/>
<feature type="domain" description="Tc1-like transposase DDE" evidence="1">
    <location>
        <begin position="201"/>
        <end position="278"/>
    </location>
</feature>
<proteinExistence type="predicted"/>
<protein>
    <recommendedName>
        <fullName evidence="1">Tc1-like transposase DDE domain-containing protein</fullName>
    </recommendedName>
</protein>
<evidence type="ECO:0000313" key="2">
    <source>
        <dbReference type="EMBL" id="AWM42077.1"/>
    </source>
</evidence>
<gene>
    <name evidence="2" type="ORF">C1280_37190</name>
</gene>
<dbReference type="KEGG" id="gog:C1280_37190"/>
<dbReference type="InterPro" id="IPR038717">
    <property type="entry name" value="Tc1-like_DDE_dom"/>
</dbReference>
<dbReference type="AlphaFoldDB" id="A0A2Z3HEX9"/>
<dbReference type="Proteomes" id="UP000245802">
    <property type="component" value="Chromosome"/>
</dbReference>
<evidence type="ECO:0000313" key="3">
    <source>
        <dbReference type="Proteomes" id="UP000245802"/>
    </source>
</evidence>
<organism evidence="2 3">
    <name type="scientific">Gemmata obscuriglobus</name>
    <dbReference type="NCBI Taxonomy" id="114"/>
    <lineage>
        <taxon>Bacteria</taxon>
        <taxon>Pseudomonadati</taxon>
        <taxon>Planctomycetota</taxon>
        <taxon>Planctomycetia</taxon>
        <taxon>Gemmatales</taxon>
        <taxon>Gemmataceae</taxon>
        <taxon>Gemmata</taxon>
    </lineage>
</organism>